<dbReference type="EMBL" id="NHYD01003684">
    <property type="protein sequence ID" value="PPQ74618.1"/>
    <property type="molecule type" value="Genomic_DNA"/>
</dbReference>
<feature type="non-terminal residue" evidence="1">
    <location>
        <position position="1"/>
    </location>
</feature>
<evidence type="ECO:0000313" key="1">
    <source>
        <dbReference type="EMBL" id="PPQ74618.1"/>
    </source>
</evidence>
<accession>A0A409W7Y4</accession>
<dbReference type="InParanoid" id="A0A409W7Y4"/>
<evidence type="ECO:0000313" key="2">
    <source>
        <dbReference type="Proteomes" id="UP000283269"/>
    </source>
</evidence>
<comment type="caution">
    <text evidence="1">The sequence shown here is derived from an EMBL/GenBank/DDBJ whole genome shotgun (WGS) entry which is preliminary data.</text>
</comment>
<gene>
    <name evidence="1" type="ORF">CVT25_007080</name>
</gene>
<reference evidence="1 2" key="1">
    <citation type="journal article" date="2018" name="Evol. Lett.">
        <title>Horizontal gene cluster transfer increased hallucinogenic mushroom diversity.</title>
        <authorList>
            <person name="Reynolds H.T."/>
            <person name="Vijayakumar V."/>
            <person name="Gluck-Thaler E."/>
            <person name="Korotkin H.B."/>
            <person name="Matheny P.B."/>
            <person name="Slot J.C."/>
        </authorList>
    </citation>
    <scope>NUCLEOTIDE SEQUENCE [LARGE SCALE GENOMIC DNA]</scope>
    <source>
        <strain evidence="1 2">2631</strain>
    </source>
</reference>
<name>A0A409W7Y4_PSICY</name>
<keyword evidence="2" id="KW-1185">Reference proteome</keyword>
<sequence length="94" mass="10519">QRAELRDRFPLRGAISDATSKIVYSGGRRSESGTWSGEIAHAGAGGVKFDATSGVSRVEDERMRGSERVRDTERADAGVLYIRPYEVHPRRRER</sequence>
<organism evidence="1 2">
    <name type="scientific">Psilocybe cyanescens</name>
    <dbReference type="NCBI Taxonomy" id="93625"/>
    <lineage>
        <taxon>Eukaryota</taxon>
        <taxon>Fungi</taxon>
        <taxon>Dikarya</taxon>
        <taxon>Basidiomycota</taxon>
        <taxon>Agaricomycotina</taxon>
        <taxon>Agaricomycetes</taxon>
        <taxon>Agaricomycetidae</taxon>
        <taxon>Agaricales</taxon>
        <taxon>Agaricineae</taxon>
        <taxon>Strophariaceae</taxon>
        <taxon>Psilocybe</taxon>
    </lineage>
</organism>
<protein>
    <submittedName>
        <fullName evidence="1">Uncharacterized protein</fullName>
    </submittedName>
</protein>
<proteinExistence type="predicted"/>
<dbReference type="AlphaFoldDB" id="A0A409W7Y4"/>
<dbReference type="Proteomes" id="UP000283269">
    <property type="component" value="Unassembled WGS sequence"/>
</dbReference>